<comment type="pathway">
    <text evidence="8 14">Sulfur metabolism; hydrogen sulfide biosynthesis; sulfite from sulfate.</text>
</comment>
<dbReference type="Gene3D" id="3.40.50.620">
    <property type="entry name" value="HUPs"/>
    <property type="match status" value="1"/>
</dbReference>
<dbReference type="GO" id="GO:0043866">
    <property type="term" value="F:adenylyl-sulfate reductase (thioredoxin) activity"/>
    <property type="evidence" value="ECO:0007669"/>
    <property type="project" value="UniProtKB-EC"/>
</dbReference>
<keyword evidence="3 14" id="KW-0479">Metal-binding</keyword>
<evidence type="ECO:0000256" key="2">
    <source>
        <dbReference type="ARBA" id="ARBA00022490"/>
    </source>
</evidence>
<evidence type="ECO:0000256" key="3">
    <source>
        <dbReference type="ARBA" id="ARBA00022723"/>
    </source>
</evidence>
<evidence type="ECO:0000256" key="9">
    <source>
        <dbReference type="ARBA" id="ARBA00024386"/>
    </source>
</evidence>
<feature type="binding site" evidence="14">
    <location>
        <position position="215"/>
    </location>
    <ligand>
        <name>[4Fe-4S] cluster</name>
        <dbReference type="ChEBI" id="CHEBI:49883"/>
    </ligand>
</feature>
<evidence type="ECO:0000256" key="1">
    <source>
        <dbReference type="ARBA" id="ARBA00009732"/>
    </source>
</evidence>
<evidence type="ECO:0000256" key="8">
    <source>
        <dbReference type="ARBA" id="ARBA00024327"/>
    </source>
</evidence>
<comment type="similarity">
    <text evidence="1 14">Belongs to the PAPS reductase family. CysH subfamily.</text>
</comment>
<evidence type="ECO:0000256" key="5">
    <source>
        <dbReference type="ARBA" id="ARBA00023004"/>
    </source>
</evidence>
<dbReference type="CDD" id="cd23945">
    <property type="entry name" value="PAPS_reductase"/>
    <property type="match status" value="1"/>
</dbReference>
<keyword evidence="5 14" id="KW-0408">Iron</keyword>
<evidence type="ECO:0000256" key="7">
    <source>
        <dbReference type="ARBA" id="ARBA00024298"/>
    </source>
</evidence>
<dbReference type="Pfam" id="PF01507">
    <property type="entry name" value="PAPS_reduct"/>
    <property type="match status" value="1"/>
</dbReference>
<comment type="subcellular location">
    <subcellularLocation>
        <location evidence="14">Cytoplasm</location>
    </subcellularLocation>
</comment>
<dbReference type="PANTHER" id="PTHR46482:SF9">
    <property type="entry name" value="5'-ADENYLYLSULFATE REDUCTASE 1, CHLOROPLASTIC"/>
    <property type="match status" value="1"/>
</dbReference>
<dbReference type="GO" id="GO:0019379">
    <property type="term" value="P:sulfate assimilation, phosphoadenylyl sulfate reduction by phosphoadenylyl-sulfate reductase (thioredoxin)"/>
    <property type="evidence" value="ECO:0007669"/>
    <property type="project" value="UniProtKB-UniRule"/>
</dbReference>
<evidence type="ECO:0000256" key="10">
    <source>
        <dbReference type="ARBA" id="ARBA00029514"/>
    </source>
</evidence>
<feature type="binding site" evidence="14">
    <location>
        <position position="129"/>
    </location>
    <ligand>
        <name>[4Fe-4S] cluster</name>
        <dbReference type="ChEBI" id="CHEBI:49883"/>
    </ligand>
</feature>
<dbReference type="OrthoDB" id="9794018at2"/>
<protein>
    <recommendedName>
        <fullName evidence="10 14">Adenosine 5'-phosphosulfate reductase</fullName>
        <shortName evidence="14">APS reductase</shortName>
        <ecNumber evidence="9 14">1.8.4.10</ecNumber>
    </recommendedName>
    <alternativeName>
        <fullName evidence="12 14">5'-adenylylsulfate reductase</fullName>
    </alternativeName>
    <alternativeName>
        <fullName evidence="11 14">Thioredoxin-dependent 5'-adenylylsulfate reductase</fullName>
    </alternativeName>
</protein>
<dbReference type="GO" id="GO:0070814">
    <property type="term" value="P:hydrogen sulfide biosynthetic process"/>
    <property type="evidence" value="ECO:0007669"/>
    <property type="project" value="UniProtKB-UniRule"/>
</dbReference>
<comment type="caution">
    <text evidence="16">The sequence shown here is derived from an EMBL/GenBank/DDBJ whole genome shotgun (WGS) entry which is preliminary data.</text>
</comment>
<dbReference type="SUPFAM" id="SSF52402">
    <property type="entry name" value="Adenine nucleotide alpha hydrolases-like"/>
    <property type="match status" value="1"/>
</dbReference>
<dbReference type="NCBIfam" id="TIGR02055">
    <property type="entry name" value="APS_reductase"/>
    <property type="match status" value="1"/>
</dbReference>
<dbReference type="Proteomes" id="UP000480425">
    <property type="component" value="Unassembled WGS sequence"/>
</dbReference>
<proteinExistence type="inferred from homology"/>
<dbReference type="InterPro" id="IPR004511">
    <property type="entry name" value="PAPS/APS_Rdtase"/>
</dbReference>
<evidence type="ECO:0000256" key="14">
    <source>
        <dbReference type="HAMAP-Rule" id="MF_00063"/>
    </source>
</evidence>
<evidence type="ECO:0000259" key="15">
    <source>
        <dbReference type="Pfam" id="PF01507"/>
    </source>
</evidence>
<feature type="domain" description="Phosphoadenosine phosphosulphate reductase" evidence="15">
    <location>
        <begin position="44"/>
        <end position="218"/>
    </location>
</feature>
<dbReference type="PANTHER" id="PTHR46482">
    <property type="entry name" value="5'-ADENYLYLSULFATE REDUCTASE 3, CHLOROPLASTIC"/>
    <property type="match status" value="1"/>
</dbReference>
<evidence type="ECO:0000256" key="13">
    <source>
        <dbReference type="ARBA" id="ARBA00048441"/>
    </source>
</evidence>
<name>A0A6G1TXJ0_9BACT</name>
<dbReference type="GO" id="GO:0051539">
    <property type="term" value="F:4 iron, 4 sulfur cluster binding"/>
    <property type="evidence" value="ECO:0007669"/>
    <property type="project" value="UniProtKB-UniRule"/>
</dbReference>
<dbReference type="PIRSF" id="PIRSF000857">
    <property type="entry name" value="PAPS_reductase"/>
    <property type="match status" value="1"/>
</dbReference>
<comment type="cofactor">
    <cofactor evidence="14">
        <name>[4Fe-4S] cluster</name>
        <dbReference type="ChEBI" id="CHEBI:49883"/>
    </cofactor>
    <text evidence="14">Binds 1 [4Fe-4S] cluster per subunit.</text>
</comment>
<accession>A0A6G1TXJ0</accession>
<evidence type="ECO:0000256" key="4">
    <source>
        <dbReference type="ARBA" id="ARBA00023002"/>
    </source>
</evidence>
<comment type="function">
    <text evidence="7 14">Catalyzes the formation of sulfite from adenosine 5'-phosphosulfate (APS) using thioredoxin as an electron donor.</text>
</comment>
<dbReference type="InterPro" id="IPR011798">
    <property type="entry name" value="APS_reductase"/>
</dbReference>
<dbReference type="GO" id="GO:0005737">
    <property type="term" value="C:cytoplasm"/>
    <property type="evidence" value="ECO:0007669"/>
    <property type="project" value="UniProtKB-SubCell"/>
</dbReference>
<comment type="catalytic activity">
    <reaction evidence="13 14">
        <text>[thioredoxin]-disulfide + sulfite + AMP + 2 H(+) = adenosine 5'-phosphosulfate + [thioredoxin]-dithiol</text>
        <dbReference type="Rhea" id="RHEA:21976"/>
        <dbReference type="Rhea" id="RHEA-COMP:10698"/>
        <dbReference type="Rhea" id="RHEA-COMP:10700"/>
        <dbReference type="ChEBI" id="CHEBI:15378"/>
        <dbReference type="ChEBI" id="CHEBI:17359"/>
        <dbReference type="ChEBI" id="CHEBI:29950"/>
        <dbReference type="ChEBI" id="CHEBI:50058"/>
        <dbReference type="ChEBI" id="CHEBI:58243"/>
        <dbReference type="ChEBI" id="CHEBI:456215"/>
        <dbReference type="EC" id="1.8.4.10"/>
    </reaction>
</comment>
<evidence type="ECO:0000256" key="11">
    <source>
        <dbReference type="ARBA" id="ARBA00030894"/>
    </source>
</evidence>
<evidence type="ECO:0000313" key="16">
    <source>
        <dbReference type="EMBL" id="MQN79510.1"/>
    </source>
</evidence>
<keyword evidence="2 14" id="KW-0963">Cytoplasm</keyword>
<reference evidence="16 17" key="1">
    <citation type="submission" date="2019-09" db="EMBL/GenBank/DDBJ databases">
        <title>Distinct polysaccharide growth profiles of human intestinal Prevotella copri isolates.</title>
        <authorList>
            <person name="Fehlner-Peach H."/>
            <person name="Magnabosco C."/>
            <person name="Raghavan V."/>
            <person name="Scher J.U."/>
            <person name="Tett A."/>
            <person name="Cox L.M."/>
            <person name="Gottsegen C."/>
            <person name="Watters A."/>
            <person name="Wiltshire- Gordon J.D."/>
            <person name="Segata N."/>
            <person name="Bonneau R."/>
            <person name="Littman D.R."/>
        </authorList>
    </citation>
    <scope>NUCLEOTIDE SEQUENCE [LARGE SCALE GENOMIC DNA]</scope>
    <source>
        <strain evidence="17">iA622</strain>
    </source>
</reference>
<dbReference type="NCBIfam" id="TIGR00434">
    <property type="entry name" value="cysH"/>
    <property type="match status" value="1"/>
</dbReference>
<feature type="binding site" evidence="14">
    <location>
        <position position="130"/>
    </location>
    <ligand>
        <name>[4Fe-4S] cluster</name>
        <dbReference type="ChEBI" id="CHEBI:49883"/>
    </ligand>
</feature>
<dbReference type="NCBIfam" id="NF002537">
    <property type="entry name" value="PRK02090.1"/>
    <property type="match status" value="1"/>
</dbReference>
<evidence type="ECO:0000313" key="17">
    <source>
        <dbReference type="Proteomes" id="UP000480425"/>
    </source>
</evidence>
<dbReference type="HAMAP" id="MF_00063">
    <property type="entry name" value="CysH"/>
    <property type="match status" value="1"/>
</dbReference>
<dbReference type="EC" id="1.8.4.10" evidence="9 14"/>
<dbReference type="RefSeq" id="WP_153121836.1">
    <property type="nucleotide sequence ID" value="NZ_VZCB01000006.1"/>
</dbReference>
<dbReference type="GO" id="GO:0004604">
    <property type="term" value="F:phosphoadenylyl-sulfate reductase (thioredoxin) activity"/>
    <property type="evidence" value="ECO:0007669"/>
    <property type="project" value="UniProtKB-UniRule"/>
</dbReference>
<organism evidence="16 17">
    <name type="scientific">Segatella copri</name>
    <dbReference type="NCBI Taxonomy" id="165179"/>
    <lineage>
        <taxon>Bacteria</taxon>
        <taxon>Pseudomonadati</taxon>
        <taxon>Bacteroidota</taxon>
        <taxon>Bacteroidia</taxon>
        <taxon>Bacteroidales</taxon>
        <taxon>Prevotellaceae</taxon>
        <taxon>Segatella</taxon>
    </lineage>
</organism>
<evidence type="ECO:0000256" key="6">
    <source>
        <dbReference type="ARBA" id="ARBA00023014"/>
    </source>
</evidence>
<feature type="active site" description="Nucleophile; cysteine thiosulfonate intermediate" evidence="14">
    <location>
        <position position="240"/>
    </location>
</feature>
<dbReference type="EMBL" id="VZCB01000006">
    <property type="protein sequence ID" value="MQN79510.1"/>
    <property type="molecule type" value="Genomic_DNA"/>
</dbReference>
<evidence type="ECO:0000256" key="12">
    <source>
        <dbReference type="ARBA" id="ARBA00032041"/>
    </source>
</evidence>
<dbReference type="AlphaFoldDB" id="A0A6G1TXJ0"/>
<keyword evidence="4 14" id="KW-0560">Oxidoreductase</keyword>
<feature type="binding site" evidence="14">
    <location>
        <position position="212"/>
    </location>
    <ligand>
        <name>[4Fe-4S] cluster</name>
        <dbReference type="ChEBI" id="CHEBI:49883"/>
    </ligand>
</feature>
<sequence length="246" mass="28718">MNKVQDIEEQEKLKSLVPELNKKFSDAPAEDIVGYFLQAFKGRIALSSSLSIEDQTLTDIIVKTDKSARIFTLDTGRLFPETYQLIDKTNMTYGINLEVFFPNYEAVQQMVKEEGINLFYNSIESRHRCCQVRKLEPLKRAMQGLDVWICGLRKQQSVTRKDMQVVEWDDIHNLIKVNPLINWSEEDVEQYVKKHHVPYNKLQDKGYPSIGCQPCTRAIKPGEDIRAGRWWWESPEHRECGLHQRS</sequence>
<dbReference type="GO" id="GO:0019344">
    <property type="term" value="P:cysteine biosynthetic process"/>
    <property type="evidence" value="ECO:0007669"/>
    <property type="project" value="InterPro"/>
</dbReference>
<dbReference type="GO" id="GO:0046872">
    <property type="term" value="F:metal ion binding"/>
    <property type="evidence" value="ECO:0007669"/>
    <property type="project" value="UniProtKB-KW"/>
</dbReference>
<dbReference type="InterPro" id="IPR002500">
    <property type="entry name" value="PAPS_reduct_dom"/>
</dbReference>
<gene>
    <name evidence="14" type="primary">cysH</name>
    <name evidence="16" type="ORF">F7D73_00730</name>
</gene>
<dbReference type="InterPro" id="IPR014729">
    <property type="entry name" value="Rossmann-like_a/b/a_fold"/>
</dbReference>
<keyword evidence="6 14" id="KW-0411">Iron-sulfur</keyword>